<evidence type="ECO:0000256" key="1">
    <source>
        <dbReference type="SAM" id="MobiDB-lite"/>
    </source>
</evidence>
<protein>
    <recommendedName>
        <fullName evidence="2">Survival Motor Neuron Gemin2-binding domain-containing protein</fullName>
    </recommendedName>
</protein>
<comment type="caution">
    <text evidence="3">The sequence shown here is derived from an EMBL/GenBank/DDBJ whole genome shotgun (WGS) entry which is preliminary data.</text>
</comment>
<sequence length="418" mass="45500">MTLQKPYTTKQSQAHYQSSINQGAELLGTCEVCMGKKEGDLWDDSALLNAFDDAISNPLLHDSIPSLNFFVKIIRIGGYNQTNSLRERCICNVIASHALLIMHGRGQNDSSKEGEKGMCNTGESLSTLVVGSHNAARHAQAGDNNNVASNTTTELGETNDLPQNKTNHVVDSFTQEPNVDLSYAQHTQDTLQHYSNTQGAGDYTQLLNQYYELEEQRQKILQQLQQFGSWDYQGSGSNVQWGTSSASLEHPVPTSQASYPAVVSSYCPYGCQCLVAPCSLGGTCAGKTCDATSGIDHNGKLTSSENGDIIKTALGAAESALSSLKIKTSGNSSIYECILQSSLLQRNGIARHSTALSNGGNEEFDTYNEEFVTSVHMHNEEFNAPISFLLQHMEIETIECVMAFAQTNLDLLLFINGR</sequence>
<feature type="region of interest" description="Disordered" evidence="1">
    <location>
        <begin position="142"/>
        <end position="164"/>
    </location>
</feature>
<dbReference type="Proteomes" id="UP000306102">
    <property type="component" value="Unassembled WGS sequence"/>
</dbReference>
<evidence type="ECO:0000259" key="2">
    <source>
        <dbReference type="Pfam" id="PF20636"/>
    </source>
</evidence>
<dbReference type="Pfam" id="PF20636">
    <property type="entry name" value="SMN_G2-BD"/>
    <property type="match status" value="1"/>
</dbReference>
<feature type="domain" description="Survival Motor Neuron Gemin2-binding" evidence="2">
    <location>
        <begin position="37"/>
        <end position="56"/>
    </location>
</feature>
<evidence type="ECO:0000313" key="4">
    <source>
        <dbReference type="Proteomes" id="UP000306102"/>
    </source>
</evidence>
<dbReference type="PANTHER" id="PTHR39267">
    <property type="entry name" value="SURVIVAL MOTOR NEURON-LIKE PROTEIN 1"/>
    <property type="match status" value="1"/>
</dbReference>
<organism evidence="3 4">
    <name type="scientific">Camellia sinensis var. sinensis</name>
    <name type="common">China tea</name>
    <dbReference type="NCBI Taxonomy" id="542762"/>
    <lineage>
        <taxon>Eukaryota</taxon>
        <taxon>Viridiplantae</taxon>
        <taxon>Streptophyta</taxon>
        <taxon>Embryophyta</taxon>
        <taxon>Tracheophyta</taxon>
        <taxon>Spermatophyta</taxon>
        <taxon>Magnoliopsida</taxon>
        <taxon>eudicotyledons</taxon>
        <taxon>Gunneridae</taxon>
        <taxon>Pentapetalae</taxon>
        <taxon>asterids</taxon>
        <taxon>Ericales</taxon>
        <taxon>Theaceae</taxon>
        <taxon>Camellia</taxon>
    </lineage>
</organism>
<dbReference type="STRING" id="542762.A0A4S4E691"/>
<dbReference type="InterPro" id="IPR040424">
    <property type="entry name" value="Smn1"/>
</dbReference>
<dbReference type="InterPro" id="IPR049481">
    <property type="entry name" value="SMN_G2-BD"/>
</dbReference>
<dbReference type="AlphaFoldDB" id="A0A4S4E691"/>
<reference evidence="3 4" key="1">
    <citation type="journal article" date="2018" name="Proc. Natl. Acad. Sci. U.S.A.">
        <title>Draft genome sequence of Camellia sinensis var. sinensis provides insights into the evolution of the tea genome and tea quality.</title>
        <authorList>
            <person name="Wei C."/>
            <person name="Yang H."/>
            <person name="Wang S."/>
            <person name="Zhao J."/>
            <person name="Liu C."/>
            <person name="Gao L."/>
            <person name="Xia E."/>
            <person name="Lu Y."/>
            <person name="Tai Y."/>
            <person name="She G."/>
            <person name="Sun J."/>
            <person name="Cao H."/>
            <person name="Tong W."/>
            <person name="Gao Q."/>
            <person name="Li Y."/>
            <person name="Deng W."/>
            <person name="Jiang X."/>
            <person name="Wang W."/>
            <person name="Chen Q."/>
            <person name="Zhang S."/>
            <person name="Li H."/>
            <person name="Wu J."/>
            <person name="Wang P."/>
            <person name="Li P."/>
            <person name="Shi C."/>
            <person name="Zheng F."/>
            <person name="Jian J."/>
            <person name="Huang B."/>
            <person name="Shan D."/>
            <person name="Shi M."/>
            <person name="Fang C."/>
            <person name="Yue Y."/>
            <person name="Li F."/>
            <person name="Li D."/>
            <person name="Wei S."/>
            <person name="Han B."/>
            <person name="Jiang C."/>
            <person name="Yin Y."/>
            <person name="Xia T."/>
            <person name="Zhang Z."/>
            <person name="Bennetzen J.L."/>
            <person name="Zhao S."/>
            <person name="Wan X."/>
        </authorList>
    </citation>
    <scope>NUCLEOTIDE SEQUENCE [LARGE SCALE GENOMIC DNA]</scope>
    <source>
        <strain evidence="4">cv. Shuchazao</strain>
        <tissue evidence="3">Leaf</tissue>
    </source>
</reference>
<evidence type="ECO:0000313" key="3">
    <source>
        <dbReference type="EMBL" id="THG11530.1"/>
    </source>
</evidence>
<keyword evidence="4" id="KW-1185">Reference proteome</keyword>
<name>A0A4S4E691_CAMSN</name>
<accession>A0A4S4E691</accession>
<dbReference type="PANTHER" id="PTHR39267:SF1">
    <property type="entry name" value="SURVIVAL MOTOR NEURON PROTEIN"/>
    <property type="match status" value="1"/>
</dbReference>
<dbReference type="EMBL" id="SDRB02007209">
    <property type="protein sequence ID" value="THG11530.1"/>
    <property type="molecule type" value="Genomic_DNA"/>
</dbReference>
<proteinExistence type="predicted"/>
<gene>
    <name evidence="3" type="ORF">TEA_017513</name>
</gene>